<reference evidence="2 3" key="1">
    <citation type="submission" date="2024-01" db="EMBL/GenBank/DDBJ databases">
        <title>Genomic insights into the taxonomy and metabolism of the cyanobacterium Pannus brasiliensis CCIBt3594.</title>
        <authorList>
            <person name="Machado M."/>
            <person name="Botero N.B."/>
            <person name="Andreote A.P.D."/>
            <person name="Feitosa A.M.T."/>
            <person name="Popin R."/>
            <person name="Sivonen K."/>
            <person name="Fiore M.F."/>
        </authorList>
    </citation>
    <scope>NUCLEOTIDE SEQUENCE [LARGE SCALE GENOMIC DNA]</scope>
    <source>
        <strain evidence="2 3">CCIBt3594</strain>
    </source>
</reference>
<keyword evidence="3" id="KW-1185">Reference proteome</keyword>
<gene>
    <name evidence="2" type="ORF">V0288_22110</name>
</gene>
<name>A0AAW9R1E9_9CHRO</name>
<dbReference type="Proteomes" id="UP001328733">
    <property type="component" value="Unassembled WGS sequence"/>
</dbReference>
<accession>A0AAW9R1E9</accession>
<organism evidence="2 3">
    <name type="scientific">Pannus brasiliensis CCIBt3594</name>
    <dbReference type="NCBI Taxonomy" id="1427578"/>
    <lineage>
        <taxon>Bacteria</taxon>
        <taxon>Bacillati</taxon>
        <taxon>Cyanobacteriota</taxon>
        <taxon>Cyanophyceae</taxon>
        <taxon>Oscillatoriophycideae</taxon>
        <taxon>Chroococcales</taxon>
        <taxon>Microcystaceae</taxon>
        <taxon>Pannus</taxon>
    </lineage>
</organism>
<sequence>MMRLKTLLGFISISIAFPAFLSGRVDAAEKTIAVCQTARQTMRIYRLDGKNYLRAINRRDGIVWMNRTPVSTESNPEGTLYTNLRGEQTVKVFVYRNGRDCSIEIGKKPPESGKLLPTGSIE</sequence>
<feature type="signal peptide" evidence="1">
    <location>
        <begin position="1"/>
        <end position="27"/>
    </location>
</feature>
<comment type="caution">
    <text evidence="2">The sequence shown here is derived from an EMBL/GenBank/DDBJ whole genome shotgun (WGS) entry which is preliminary data.</text>
</comment>
<dbReference type="RefSeq" id="WP_332867316.1">
    <property type="nucleotide sequence ID" value="NZ_JBAFSM010000062.1"/>
</dbReference>
<dbReference type="EMBL" id="JBAFSM010000062">
    <property type="protein sequence ID" value="MEG3439839.1"/>
    <property type="molecule type" value="Genomic_DNA"/>
</dbReference>
<feature type="chain" id="PRO_5044027115" evidence="1">
    <location>
        <begin position="28"/>
        <end position="122"/>
    </location>
</feature>
<keyword evidence="1" id="KW-0732">Signal</keyword>
<protein>
    <submittedName>
        <fullName evidence="2">Uncharacterized protein</fullName>
    </submittedName>
</protein>
<dbReference type="AlphaFoldDB" id="A0AAW9R1E9"/>
<evidence type="ECO:0000313" key="2">
    <source>
        <dbReference type="EMBL" id="MEG3439839.1"/>
    </source>
</evidence>
<evidence type="ECO:0000313" key="3">
    <source>
        <dbReference type="Proteomes" id="UP001328733"/>
    </source>
</evidence>
<evidence type="ECO:0000256" key="1">
    <source>
        <dbReference type="SAM" id="SignalP"/>
    </source>
</evidence>
<proteinExistence type="predicted"/>